<dbReference type="STRING" id="1150864.MILUP08_45195"/>
<dbReference type="EMBL" id="CAIE01000039">
    <property type="protein sequence ID" value="CCH20313.1"/>
    <property type="molecule type" value="Genomic_DNA"/>
</dbReference>
<protein>
    <submittedName>
        <fullName evidence="2">Uncharacterized protein</fullName>
    </submittedName>
</protein>
<organism evidence="2 3">
    <name type="scientific">Micromonospora lupini str. Lupac 08</name>
    <dbReference type="NCBI Taxonomy" id="1150864"/>
    <lineage>
        <taxon>Bacteria</taxon>
        <taxon>Bacillati</taxon>
        <taxon>Actinomycetota</taxon>
        <taxon>Actinomycetes</taxon>
        <taxon>Micromonosporales</taxon>
        <taxon>Micromonosporaceae</taxon>
        <taxon>Micromonospora</taxon>
    </lineage>
</organism>
<sequence>MLSGPRADGAPVRIAMSRAQAPPPGASAPVSSDARDAGTAGRLVGAGAATDPASSTGAAVAGAGGPAVRVATDQTSRSGAG</sequence>
<evidence type="ECO:0000313" key="3">
    <source>
        <dbReference type="Proteomes" id="UP000003448"/>
    </source>
</evidence>
<gene>
    <name evidence="2" type="ORF">MILUP08_45195</name>
</gene>
<feature type="compositionally biased region" description="Low complexity" evidence="1">
    <location>
        <begin position="52"/>
        <end position="72"/>
    </location>
</feature>
<name>I0L916_9ACTN</name>
<comment type="caution">
    <text evidence="2">The sequence shown here is derived from an EMBL/GenBank/DDBJ whole genome shotgun (WGS) entry which is preliminary data.</text>
</comment>
<keyword evidence="3" id="KW-1185">Reference proteome</keyword>
<reference evidence="3" key="1">
    <citation type="journal article" date="2012" name="J. Bacteriol.">
        <title>Genome Sequence of Micromonospora lupini Lupac 08, Isolated from Root Nodules of Lupinus angustifolius.</title>
        <authorList>
            <person name="Alonso-Vega P."/>
            <person name="Normand P."/>
            <person name="Bacigalupe R."/>
            <person name="Pujic P."/>
            <person name="Lajus A."/>
            <person name="Vallenet D."/>
            <person name="Carro L."/>
            <person name="Coll P."/>
            <person name="Trujillo M.E."/>
        </authorList>
    </citation>
    <scope>NUCLEOTIDE SEQUENCE [LARGE SCALE GENOMIC DNA]</scope>
    <source>
        <strain evidence="3">Lupac 08</strain>
    </source>
</reference>
<proteinExistence type="predicted"/>
<dbReference type="AlphaFoldDB" id="I0L916"/>
<evidence type="ECO:0000313" key="2">
    <source>
        <dbReference type="EMBL" id="CCH20313.1"/>
    </source>
</evidence>
<dbReference type="Proteomes" id="UP000003448">
    <property type="component" value="Unassembled WGS sequence"/>
</dbReference>
<feature type="region of interest" description="Disordered" evidence="1">
    <location>
        <begin position="1"/>
        <end position="81"/>
    </location>
</feature>
<accession>I0L916</accession>
<evidence type="ECO:0000256" key="1">
    <source>
        <dbReference type="SAM" id="MobiDB-lite"/>
    </source>
</evidence>